<comment type="catalytic activity">
    <reaction evidence="1 7">
        <text>[(1-&gt;4)-alpha-D-glucosyl](n) + ADP-alpha-D-glucose = [(1-&gt;4)-alpha-D-glucosyl](n+1) + ADP + H(+)</text>
        <dbReference type="Rhea" id="RHEA:18189"/>
        <dbReference type="Rhea" id="RHEA-COMP:9584"/>
        <dbReference type="Rhea" id="RHEA-COMP:9587"/>
        <dbReference type="ChEBI" id="CHEBI:15378"/>
        <dbReference type="ChEBI" id="CHEBI:15444"/>
        <dbReference type="ChEBI" id="CHEBI:57498"/>
        <dbReference type="ChEBI" id="CHEBI:456216"/>
        <dbReference type="EC" id="2.4.1.21"/>
    </reaction>
</comment>
<organism evidence="10 11">
    <name type="scientific">Bacillus pseudomycoides</name>
    <dbReference type="NCBI Taxonomy" id="64104"/>
    <lineage>
        <taxon>Bacteria</taxon>
        <taxon>Bacillati</taxon>
        <taxon>Bacillota</taxon>
        <taxon>Bacilli</taxon>
        <taxon>Bacillales</taxon>
        <taxon>Bacillaceae</taxon>
        <taxon>Bacillus</taxon>
        <taxon>Bacillus cereus group</taxon>
    </lineage>
</organism>
<dbReference type="SUPFAM" id="SSF53756">
    <property type="entry name" value="UDP-Glycosyltransferase/glycogen phosphorylase"/>
    <property type="match status" value="1"/>
</dbReference>
<evidence type="ECO:0000313" key="10">
    <source>
        <dbReference type="EMBL" id="PEM70877.1"/>
    </source>
</evidence>
<dbReference type="InterPro" id="IPR011835">
    <property type="entry name" value="GS/SS"/>
</dbReference>
<dbReference type="Gene3D" id="3.40.50.2000">
    <property type="entry name" value="Glycogen Phosphorylase B"/>
    <property type="match status" value="2"/>
</dbReference>
<comment type="similarity">
    <text evidence="3 7">Belongs to the glycosyltransferase 1 family. Bacterial/plant glycogen synthase subfamily.</text>
</comment>
<dbReference type="InterPro" id="IPR001296">
    <property type="entry name" value="Glyco_trans_1"/>
</dbReference>
<dbReference type="UniPathway" id="UPA00164"/>
<dbReference type="AlphaFoldDB" id="A0A2B6IH06"/>
<reference evidence="10 11" key="1">
    <citation type="submission" date="2017-09" db="EMBL/GenBank/DDBJ databases">
        <title>Large-scale bioinformatics analysis of Bacillus genomes uncovers conserved roles of natural products in bacterial physiology.</title>
        <authorList>
            <consortium name="Agbiome Team Llc"/>
            <person name="Bleich R.M."/>
            <person name="Grubbs K.J."/>
            <person name="Santa Maria K.C."/>
            <person name="Allen S.E."/>
            <person name="Farag S."/>
            <person name="Shank E.A."/>
            <person name="Bowers A."/>
        </authorList>
    </citation>
    <scope>NUCLEOTIDE SEQUENCE [LARGE SCALE GENOMIC DNA]</scope>
    <source>
        <strain evidence="10 11">AFS009893</strain>
    </source>
</reference>
<dbReference type="PANTHER" id="PTHR45825">
    <property type="entry name" value="GRANULE-BOUND STARCH SYNTHASE 1, CHLOROPLASTIC/AMYLOPLASTIC"/>
    <property type="match status" value="1"/>
</dbReference>
<dbReference type="PANTHER" id="PTHR45825:SF11">
    <property type="entry name" value="ALPHA AMYLASE DOMAIN-CONTAINING PROTEIN"/>
    <property type="match status" value="1"/>
</dbReference>
<keyword evidence="4 7" id="KW-0328">Glycosyltransferase</keyword>
<dbReference type="Pfam" id="PF08323">
    <property type="entry name" value="Glyco_transf_5"/>
    <property type="match status" value="1"/>
</dbReference>
<dbReference type="NCBIfam" id="TIGR02095">
    <property type="entry name" value="glgA"/>
    <property type="match status" value="1"/>
</dbReference>
<dbReference type="GO" id="GO:0005978">
    <property type="term" value="P:glycogen biosynthetic process"/>
    <property type="evidence" value="ECO:0007669"/>
    <property type="project" value="UniProtKB-UniRule"/>
</dbReference>
<dbReference type="NCBIfam" id="NF001898">
    <property type="entry name" value="PRK00654.1-1"/>
    <property type="match status" value="1"/>
</dbReference>
<evidence type="ECO:0000256" key="3">
    <source>
        <dbReference type="ARBA" id="ARBA00010281"/>
    </source>
</evidence>
<evidence type="ECO:0000313" key="11">
    <source>
        <dbReference type="Proteomes" id="UP000219775"/>
    </source>
</evidence>
<evidence type="ECO:0000256" key="5">
    <source>
        <dbReference type="ARBA" id="ARBA00022679"/>
    </source>
</evidence>
<feature type="domain" description="Glycosyl transferase family 1" evidence="8">
    <location>
        <begin position="311"/>
        <end position="461"/>
    </location>
</feature>
<dbReference type="Proteomes" id="UP000219775">
    <property type="component" value="Unassembled WGS sequence"/>
</dbReference>
<gene>
    <name evidence="7" type="primary">glgA</name>
    <name evidence="10" type="ORF">CN613_07300</name>
</gene>
<dbReference type="GO" id="GO:0004373">
    <property type="term" value="F:alpha-1,4-glucan glucosyltransferase (UDP-glucose donor) activity"/>
    <property type="evidence" value="ECO:0007669"/>
    <property type="project" value="InterPro"/>
</dbReference>
<proteinExistence type="inferred from homology"/>
<comment type="caution">
    <text evidence="10">The sequence shown here is derived from an EMBL/GenBank/DDBJ whole genome shotgun (WGS) entry which is preliminary data.</text>
</comment>
<evidence type="ECO:0000256" key="4">
    <source>
        <dbReference type="ARBA" id="ARBA00022676"/>
    </source>
</evidence>
<evidence type="ECO:0000256" key="6">
    <source>
        <dbReference type="ARBA" id="ARBA00023056"/>
    </source>
</evidence>
<accession>A0A2B6IH06</accession>
<dbReference type="Pfam" id="PF00534">
    <property type="entry name" value="Glycos_transf_1"/>
    <property type="match status" value="1"/>
</dbReference>
<evidence type="ECO:0000256" key="1">
    <source>
        <dbReference type="ARBA" id="ARBA00001478"/>
    </source>
</evidence>
<feature type="binding site" evidence="7">
    <location>
        <position position="38"/>
    </location>
    <ligand>
        <name>ADP-alpha-D-glucose</name>
        <dbReference type="ChEBI" id="CHEBI:57498"/>
    </ligand>
</feature>
<comment type="pathway">
    <text evidence="7">Glycan biosynthesis; glycogen biosynthesis.</text>
</comment>
<keyword evidence="5 7" id="KW-0808">Transferase</keyword>
<comment type="function">
    <text evidence="2 7">Synthesizes alpha-1,4-glucan chains using ADP-glucose.</text>
</comment>
<evidence type="ECO:0000259" key="9">
    <source>
        <dbReference type="Pfam" id="PF08323"/>
    </source>
</evidence>
<dbReference type="EMBL" id="NUDP01000029">
    <property type="protein sequence ID" value="PEM70877.1"/>
    <property type="molecule type" value="Genomic_DNA"/>
</dbReference>
<sequence>MRREEAVRRADHGVHAFQTVEQHVNILFAVSECVPFIKSGGLADVAGALPKELKKLGVNVRIILPNYSLIPKHLREACTLHKVINVQLGWRNQYCGILKGEQGGITYYLIDNEYYFKRDSLYGHYDDGERFSFFSKAVLECMPHLDFEVDILHSHDWHTAMANFLLREKYGDHPLYEHIKTVYTIHNLQFQGVFPREVMHDLLELGDEYFDSEQLEFYGNVNFMKGGIIASDHITAVSPTYKEEIQYEFFGEKLDGLLRKYNDKLSGIVNGIDTSVYNPKTDPYITAQYDAESLYEKQENKRALQRYFGLPEKEDTPIISMVTRLTKQKGLDLVRTVFHKMMADDVQCIILGSGDSEYEQFFEWMAYEYPEKVKVYIGFNEELAHQVYAGSDLFLMPSLFEPCGLGQLIALAYGVIPIVRETGGLNDTVQSYNEKTENGNGFSFRNFNAHDMLHTVRRALKYYHNQPVWNQLVKQAMTEDYSWKKSALEYKELYKSLLKHS</sequence>
<keyword evidence="6 7" id="KW-0320">Glycogen biosynthesis</keyword>
<evidence type="ECO:0000256" key="2">
    <source>
        <dbReference type="ARBA" id="ARBA00002764"/>
    </source>
</evidence>
<dbReference type="InterPro" id="IPR013534">
    <property type="entry name" value="Starch_synth_cat_dom"/>
</dbReference>
<dbReference type="EC" id="2.4.1.21" evidence="7"/>
<feature type="domain" description="Starch synthase catalytic" evidence="9">
    <location>
        <begin position="25"/>
        <end position="260"/>
    </location>
</feature>
<protein>
    <recommendedName>
        <fullName evidence="7">Glycogen synthase</fullName>
        <ecNumber evidence="7">2.4.1.21</ecNumber>
    </recommendedName>
    <alternativeName>
        <fullName evidence="7">Starch [bacterial glycogen] synthase</fullName>
    </alternativeName>
</protein>
<dbReference type="GO" id="GO:0009011">
    <property type="term" value="F:alpha-1,4-glucan glucosyltransferase (ADP-glucose donor) activity"/>
    <property type="evidence" value="ECO:0007669"/>
    <property type="project" value="UniProtKB-UniRule"/>
</dbReference>
<name>A0A2B6IH06_9BACI</name>
<evidence type="ECO:0000256" key="7">
    <source>
        <dbReference type="HAMAP-Rule" id="MF_00484"/>
    </source>
</evidence>
<dbReference type="NCBIfam" id="NF001899">
    <property type="entry name" value="PRK00654.1-2"/>
    <property type="match status" value="1"/>
</dbReference>
<dbReference type="CDD" id="cd03791">
    <property type="entry name" value="GT5_Glycogen_synthase_DULL1-like"/>
    <property type="match status" value="1"/>
</dbReference>
<dbReference type="HAMAP" id="MF_00484">
    <property type="entry name" value="Glycogen_synth"/>
    <property type="match status" value="1"/>
</dbReference>
<evidence type="ECO:0000259" key="8">
    <source>
        <dbReference type="Pfam" id="PF00534"/>
    </source>
</evidence>